<proteinExistence type="predicted"/>
<reference evidence="1" key="1">
    <citation type="submission" date="2020-03" db="EMBL/GenBank/DDBJ databases">
        <title>The deep terrestrial virosphere.</title>
        <authorList>
            <person name="Holmfeldt K."/>
            <person name="Nilsson E."/>
            <person name="Simone D."/>
            <person name="Lopez-Fernandez M."/>
            <person name="Wu X."/>
            <person name="de Brujin I."/>
            <person name="Lundin D."/>
            <person name="Andersson A."/>
            <person name="Bertilsson S."/>
            <person name="Dopson M."/>
        </authorList>
    </citation>
    <scope>NUCLEOTIDE SEQUENCE</scope>
    <source>
        <strain evidence="1">MM415B01408</strain>
    </source>
</reference>
<evidence type="ECO:0000313" key="1">
    <source>
        <dbReference type="EMBL" id="QJA58770.1"/>
    </source>
</evidence>
<gene>
    <name evidence="1" type="ORF">MM415B01408_0024</name>
</gene>
<name>A0A6M3IM95_9ZZZZ</name>
<accession>A0A6M3IM95</accession>
<organism evidence="1">
    <name type="scientific">viral metagenome</name>
    <dbReference type="NCBI Taxonomy" id="1070528"/>
    <lineage>
        <taxon>unclassified sequences</taxon>
        <taxon>metagenomes</taxon>
        <taxon>organismal metagenomes</taxon>
    </lineage>
</organism>
<protein>
    <submittedName>
        <fullName evidence="1">Uncharacterized protein</fullName>
    </submittedName>
</protein>
<dbReference type="AlphaFoldDB" id="A0A6M3IM95"/>
<dbReference type="EMBL" id="MT141338">
    <property type="protein sequence ID" value="QJA58770.1"/>
    <property type="molecule type" value="Genomic_DNA"/>
</dbReference>
<sequence>MKKVIFLLAIISLSIAGQTGARVTCNGSGICIDDLIPEWGWSSRPLREIITVDFCKDFCPDKPDPCTCPWRIRSIPIVAYQGYESPNCGSSGETKFTGTDLKCGDHLYEWEAVEEALKKYSDWSVEYIYWEGEQIDPNYMMKREGYIIIKKRDCQKGG</sequence>